<dbReference type="Proteomes" id="UP000193467">
    <property type="component" value="Unassembled WGS sequence"/>
</dbReference>
<gene>
    <name evidence="1" type="ORF">BCR35DRAFT_270321</name>
</gene>
<evidence type="ECO:0000313" key="1">
    <source>
        <dbReference type="EMBL" id="ORY64745.1"/>
    </source>
</evidence>
<dbReference type="AlphaFoldDB" id="A0A1Y2E1J3"/>
<dbReference type="EMBL" id="MCGR01000065">
    <property type="protein sequence ID" value="ORY64745.1"/>
    <property type="molecule type" value="Genomic_DNA"/>
</dbReference>
<sequence length="72" mass="8338">TDARIQTVIRTEFSDKTLLVIAHRIRTIIGYHRIMVMQSGQVESFDAPLALFDEEGTFRVRRHGCAPLEFLY</sequence>
<proteinExistence type="predicted"/>
<dbReference type="OrthoDB" id="6500128at2759"/>
<protein>
    <recommendedName>
        <fullName evidence="3">P-loop containing nucleoside triphosphate hydrolase protein</fullName>
    </recommendedName>
</protein>
<feature type="non-terminal residue" evidence="1">
    <location>
        <position position="1"/>
    </location>
</feature>
<dbReference type="InParanoid" id="A0A1Y2E1J3"/>
<comment type="caution">
    <text evidence="1">The sequence shown here is derived from an EMBL/GenBank/DDBJ whole genome shotgun (WGS) entry which is preliminary data.</text>
</comment>
<evidence type="ECO:0008006" key="3">
    <source>
        <dbReference type="Google" id="ProtNLM"/>
    </source>
</evidence>
<dbReference type="STRING" id="106004.A0A1Y2E1J3"/>
<name>A0A1Y2E1J3_9BASI</name>
<dbReference type="InterPro" id="IPR027417">
    <property type="entry name" value="P-loop_NTPase"/>
</dbReference>
<keyword evidence="2" id="KW-1185">Reference proteome</keyword>
<organism evidence="1 2">
    <name type="scientific">Leucosporidium creatinivorum</name>
    <dbReference type="NCBI Taxonomy" id="106004"/>
    <lineage>
        <taxon>Eukaryota</taxon>
        <taxon>Fungi</taxon>
        <taxon>Dikarya</taxon>
        <taxon>Basidiomycota</taxon>
        <taxon>Pucciniomycotina</taxon>
        <taxon>Microbotryomycetes</taxon>
        <taxon>Leucosporidiales</taxon>
        <taxon>Leucosporidium</taxon>
    </lineage>
</organism>
<dbReference type="SUPFAM" id="SSF52540">
    <property type="entry name" value="P-loop containing nucleoside triphosphate hydrolases"/>
    <property type="match status" value="1"/>
</dbReference>
<accession>A0A1Y2E1J3</accession>
<reference evidence="1 2" key="1">
    <citation type="submission" date="2016-07" db="EMBL/GenBank/DDBJ databases">
        <title>Pervasive Adenine N6-methylation of Active Genes in Fungi.</title>
        <authorList>
            <consortium name="DOE Joint Genome Institute"/>
            <person name="Mondo S.J."/>
            <person name="Dannebaum R.O."/>
            <person name="Kuo R.C."/>
            <person name="Labutti K."/>
            <person name="Haridas S."/>
            <person name="Kuo A."/>
            <person name="Salamov A."/>
            <person name="Ahrendt S.R."/>
            <person name="Lipzen A."/>
            <person name="Sullivan W."/>
            <person name="Andreopoulos W.B."/>
            <person name="Clum A."/>
            <person name="Lindquist E."/>
            <person name="Daum C."/>
            <person name="Ramamoorthy G.K."/>
            <person name="Gryganskyi A."/>
            <person name="Culley D."/>
            <person name="Magnuson J.K."/>
            <person name="James T.Y."/>
            <person name="O'Malley M.A."/>
            <person name="Stajich J.E."/>
            <person name="Spatafora J.W."/>
            <person name="Visel A."/>
            <person name="Grigoriev I.V."/>
        </authorList>
    </citation>
    <scope>NUCLEOTIDE SEQUENCE [LARGE SCALE GENOMIC DNA]</scope>
    <source>
        <strain evidence="1 2">62-1032</strain>
    </source>
</reference>
<dbReference type="Gene3D" id="3.40.50.300">
    <property type="entry name" value="P-loop containing nucleotide triphosphate hydrolases"/>
    <property type="match status" value="1"/>
</dbReference>
<evidence type="ECO:0000313" key="2">
    <source>
        <dbReference type="Proteomes" id="UP000193467"/>
    </source>
</evidence>